<evidence type="ECO:0000313" key="1">
    <source>
        <dbReference type="EMBL" id="NDL66421.1"/>
    </source>
</evidence>
<dbReference type="InterPro" id="IPR042274">
    <property type="entry name" value="YycH/YycI_2"/>
</dbReference>
<name>A0A7X5KL36_9FIRM</name>
<reference evidence="1 2" key="1">
    <citation type="submission" date="2020-01" db="EMBL/GenBank/DDBJ databases">
        <title>Anaeroalcalibacter tamaniensis gen. nov., sp. nov., moderately halophilic strictly anaerobic fermenter bacterium from mud volcano of Taman peninsula.</title>
        <authorList>
            <person name="Frolova A."/>
            <person name="Merkel A.Y."/>
            <person name="Slobodkin A.I."/>
        </authorList>
    </citation>
    <scope>NUCLEOTIDE SEQUENCE [LARGE SCALE GENOMIC DNA]</scope>
    <source>
        <strain evidence="1 2">F-3ap</strain>
    </source>
</reference>
<evidence type="ECO:0008006" key="3">
    <source>
        <dbReference type="Google" id="ProtNLM"/>
    </source>
</evidence>
<dbReference type="EMBL" id="JAAEEH010000002">
    <property type="protein sequence ID" value="NDL66421.1"/>
    <property type="molecule type" value="Genomic_DNA"/>
</dbReference>
<dbReference type="Proteomes" id="UP000461585">
    <property type="component" value="Unassembled WGS sequence"/>
</dbReference>
<evidence type="ECO:0000313" key="2">
    <source>
        <dbReference type="Proteomes" id="UP000461585"/>
    </source>
</evidence>
<keyword evidence="2" id="KW-1185">Reference proteome</keyword>
<organism evidence="1 2">
    <name type="scientific">Anaerotalea alkaliphila</name>
    <dbReference type="NCBI Taxonomy" id="2662126"/>
    <lineage>
        <taxon>Bacteria</taxon>
        <taxon>Bacillati</taxon>
        <taxon>Bacillota</taxon>
        <taxon>Clostridia</taxon>
        <taxon>Eubacteriales</taxon>
        <taxon>Anaerotalea</taxon>
    </lineage>
</organism>
<sequence>MGKILLKTMFLGMLITLGVYQTGTLWFDTMSSHSVFYDGEEKDSLPRAAASLEAVSLVSPQYIALYFADGNREFAVLARDGGTREIFTDSLRILREGFRQGSGLDQVPLEQVWSQRGIFVKLSFPLLLEQMYGELGVPAPVNLSKAGIDQVVVCPALELQDNRVDIYFLSDAQEEALHLSVDKAQVREDNLRLGQAMEREGAREHVVHISSRKEGIPYFSGDVLLPVTTENILYRERFPLEKRLLDAKGALDVGAVEGFVNPFFVNRDTKRRLDGDGLVQFYDEQVQTAYGTNGVFQYTNLGVGEGGGGISVSAALLAANRFLDRDGLLERQEHYLENYEIQEQQVTFYYRYGFGGTPLVLGTDFQIREGMEYPMEVTVRNGVVKSYRRLLLQEGKADQDRIRLSYSFEEVLDRFLGGEPGREWKVQDLYLAYHWDGAAPAAQIRWVVDTGQENHVMPLE</sequence>
<dbReference type="AlphaFoldDB" id="A0A7X5KL36"/>
<protein>
    <recommendedName>
        <fullName evidence="3">Regulatory protein YycH domain-containing protein</fullName>
    </recommendedName>
</protein>
<accession>A0A7X5KL36</accession>
<comment type="caution">
    <text evidence="1">The sequence shown here is derived from an EMBL/GenBank/DDBJ whole genome shotgun (WGS) entry which is preliminary data.</text>
</comment>
<proteinExistence type="predicted"/>
<dbReference type="Gene3D" id="3.30.310.160">
    <property type="entry name" value="YycH protein, domain 2"/>
    <property type="match status" value="1"/>
</dbReference>
<gene>
    <name evidence="1" type="ORF">GXN74_01490</name>
</gene>
<dbReference type="RefSeq" id="WP_162369147.1">
    <property type="nucleotide sequence ID" value="NZ_JAAEEH010000002.1"/>
</dbReference>